<dbReference type="EMBL" id="MVBO01000052">
    <property type="protein sequence ID" value="OZJ04145.1"/>
    <property type="molecule type" value="Genomic_DNA"/>
</dbReference>
<dbReference type="Proteomes" id="UP000242875">
    <property type="component" value="Unassembled WGS sequence"/>
</dbReference>
<dbReference type="AlphaFoldDB" id="A0A261Y0J6"/>
<sequence>MGPALRRGEREMISWVYTMCPAGQRRKHHYRDILQLDNLLRNGLDYISHLIDLGIITLDEDDCADPRPPVSRWLNYDPLSDLDEALLRPPEDLPSCITTQVLFSQWRRNPSFEPYAAMIDNCSEADITRAIRAVQAELVKSGGYDLEEYLLPSQILDCINGDQNLADCIEHWWDSQEGIFNDFAVIGDLAKVDFILYMHSKRICFDFAGVEVPDSETAQWTYL</sequence>
<reference evidence="1 2" key="1">
    <citation type="journal article" date="2017" name="Mycologia">
        <title>Bifiguratus adelaidae, gen. et sp. nov., a new member of Mucoromycotina in endophytic and soil-dwelling habitats.</title>
        <authorList>
            <person name="Torres-Cruz T.J."/>
            <person name="Billingsley Tobias T.L."/>
            <person name="Almatruk M."/>
            <person name="Hesse C."/>
            <person name="Kuske C.R."/>
            <person name="Desiro A."/>
            <person name="Benucci G.M."/>
            <person name="Bonito G."/>
            <person name="Stajich J.E."/>
            <person name="Dunlap C."/>
            <person name="Arnold A.E."/>
            <person name="Porras-Alfaro A."/>
        </authorList>
    </citation>
    <scope>NUCLEOTIDE SEQUENCE [LARGE SCALE GENOMIC DNA]</scope>
    <source>
        <strain evidence="1 2">AZ0501</strain>
    </source>
</reference>
<comment type="caution">
    <text evidence="1">The sequence shown here is derived from an EMBL/GenBank/DDBJ whole genome shotgun (WGS) entry which is preliminary data.</text>
</comment>
<keyword evidence="2" id="KW-1185">Reference proteome</keyword>
<evidence type="ECO:0000313" key="1">
    <source>
        <dbReference type="EMBL" id="OZJ04145.1"/>
    </source>
</evidence>
<protein>
    <submittedName>
        <fullName evidence="1">Uncharacterized protein</fullName>
    </submittedName>
</protein>
<gene>
    <name evidence="1" type="ORF">BZG36_02844</name>
</gene>
<proteinExistence type="predicted"/>
<name>A0A261Y0J6_9FUNG</name>
<evidence type="ECO:0000313" key="2">
    <source>
        <dbReference type="Proteomes" id="UP000242875"/>
    </source>
</evidence>
<organism evidence="1 2">
    <name type="scientific">Bifiguratus adelaidae</name>
    <dbReference type="NCBI Taxonomy" id="1938954"/>
    <lineage>
        <taxon>Eukaryota</taxon>
        <taxon>Fungi</taxon>
        <taxon>Fungi incertae sedis</taxon>
        <taxon>Mucoromycota</taxon>
        <taxon>Mucoromycotina</taxon>
        <taxon>Endogonomycetes</taxon>
        <taxon>Endogonales</taxon>
        <taxon>Endogonales incertae sedis</taxon>
        <taxon>Bifiguratus</taxon>
    </lineage>
</organism>
<accession>A0A261Y0J6</accession>